<evidence type="ECO:0000313" key="10">
    <source>
        <dbReference type="Proteomes" id="UP000269198"/>
    </source>
</evidence>
<dbReference type="InterPro" id="IPR010432">
    <property type="entry name" value="RDD"/>
</dbReference>
<evidence type="ECO:0000313" key="9">
    <source>
        <dbReference type="EMBL" id="RNL85218.1"/>
    </source>
</evidence>
<feature type="transmembrane region" description="Helical" evidence="7">
    <location>
        <begin position="169"/>
        <end position="197"/>
    </location>
</feature>
<feature type="transmembrane region" description="Helical" evidence="7">
    <location>
        <begin position="67"/>
        <end position="88"/>
    </location>
</feature>
<dbReference type="EMBL" id="RJMB01000007">
    <property type="protein sequence ID" value="RNL85218.1"/>
    <property type="molecule type" value="Genomic_DNA"/>
</dbReference>
<dbReference type="OrthoDB" id="9774993at2"/>
<comment type="caution">
    <text evidence="9">The sequence shown here is derived from an EMBL/GenBank/DDBJ whole genome shotgun (WGS) entry which is preliminary data.</text>
</comment>
<evidence type="ECO:0000256" key="7">
    <source>
        <dbReference type="SAM" id="Phobius"/>
    </source>
</evidence>
<dbReference type="Proteomes" id="UP000269198">
    <property type="component" value="Unassembled WGS sequence"/>
</dbReference>
<sequence>MNVPPPPRDEGKGAPFEPDGSWSWEWPSGTDPSSTASPHPGGVGGHPPGVSGGFPVANWGQRVVARLFDWIVVAIPAGVAAMLIGFLWSGAQTLIAGYGSSAVVRNFWLIFAVCCFVAFVAYDSVCVKRWRRTLGKRAMGLEVAPVAGGGRQGPIPVASMVARAAVVNVVFLATWSSGLMVTVWLLFAVFVALWPLWDTPNRQGVHDKLAGTVVIRSA</sequence>
<keyword evidence="4 7" id="KW-1133">Transmembrane helix</keyword>
<proteinExistence type="predicted"/>
<gene>
    <name evidence="9" type="ORF">EFW17_08990</name>
</gene>
<dbReference type="GO" id="GO:0005886">
    <property type="term" value="C:plasma membrane"/>
    <property type="evidence" value="ECO:0007669"/>
    <property type="project" value="UniProtKB-SubCell"/>
</dbReference>
<keyword evidence="2" id="KW-1003">Cell membrane</keyword>
<evidence type="ECO:0000256" key="1">
    <source>
        <dbReference type="ARBA" id="ARBA00004651"/>
    </source>
</evidence>
<evidence type="ECO:0000256" key="4">
    <source>
        <dbReference type="ARBA" id="ARBA00022989"/>
    </source>
</evidence>
<evidence type="ECO:0000256" key="3">
    <source>
        <dbReference type="ARBA" id="ARBA00022692"/>
    </source>
</evidence>
<dbReference type="PANTHER" id="PTHR36115">
    <property type="entry name" value="PROLINE-RICH ANTIGEN HOMOLOG-RELATED"/>
    <property type="match status" value="1"/>
</dbReference>
<evidence type="ECO:0000259" key="8">
    <source>
        <dbReference type="Pfam" id="PF06271"/>
    </source>
</evidence>
<keyword evidence="10" id="KW-1185">Reference proteome</keyword>
<accession>A0A3N0EBM8</accession>
<evidence type="ECO:0000256" key="5">
    <source>
        <dbReference type="ARBA" id="ARBA00023136"/>
    </source>
</evidence>
<evidence type="ECO:0000256" key="6">
    <source>
        <dbReference type="SAM" id="MobiDB-lite"/>
    </source>
</evidence>
<keyword evidence="3 7" id="KW-0812">Transmembrane</keyword>
<comment type="subcellular location">
    <subcellularLocation>
        <location evidence="1">Cell membrane</location>
        <topology evidence="1">Multi-pass membrane protein</topology>
    </subcellularLocation>
</comment>
<dbReference type="AlphaFoldDB" id="A0A3N0EBM8"/>
<feature type="transmembrane region" description="Helical" evidence="7">
    <location>
        <begin position="108"/>
        <end position="127"/>
    </location>
</feature>
<dbReference type="InterPro" id="IPR051791">
    <property type="entry name" value="Pra-immunoreactive"/>
</dbReference>
<dbReference type="Pfam" id="PF06271">
    <property type="entry name" value="RDD"/>
    <property type="match status" value="1"/>
</dbReference>
<organism evidence="9 10">
    <name type="scientific">Halostreptopolyspora alba</name>
    <dbReference type="NCBI Taxonomy" id="2487137"/>
    <lineage>
        <taxon>Bacteria</taxon>
        <taxon>Bacillati</taxon>
        <taxon>Actinomycetota</taxon>
        <taxon>Actinomycetes</taxon>
        <taxon>Streptosporangiales</taxon>
        <taxon>Nocardiopsidaceae</taxon>
        <taxon>Halostreptopolyspora</taxon>
    </lineage>
</organism>
<protein>
    <submittedName>
        <fullName evidence="9">RDD family protein</fullName>
    </submittedName>
</protein>
<feature type="region of interest" description="Disordered" evidence="6">
    <location>
        <begin position="1"/>
        <end position="47"/>
    </location>
</feature>
<name>A0A3N0EBM8_9ACTN</name>
<evidence type="ECO:0000256" key="2">
    <source>
        <dbReference type="ARBA" id="ARBA00022475"/>
    </source>
</evidence>
<keyword evidence="5 7" id="KW-0472">Membrane</keyword>
<feature type="domain" description="RDD" evidence="8">
    <location>
        <begin position="56"/>
        <end position="211"/>
    </location>
</feature>
<dbReference type="RefSeq" id="WP_123200872.1">
    <property type="nucleotide sequence ID" value="NZ_RJMB01000007.1"/>
</dbReference>
<dbReference type="PANTHER" id="PTHR36115:SF4">
    <property type="entry name" value="MEMBRANE PROTEIN"/>
    <property type="match status" value="1"/>
</dbReference>
<reference evidence="9 10" key="1">
    <citation type="submission" date="2018-11" db="EMBL/GenBank/DDBJ databases">
        <title>The genome draft of YIM 96095.</title>
        <authorList>
            <person name="Tang S.-K."/>
            <person name="Chunyu W.-X."/>
            <person name="Feng Y.-Z."/>
        </authorList>
    </citation>
    <scope>NUCLEOTIDE SEQUENCE [LARGE SCALE GENOMIC DNA]</scope>
    <source>
        <strain evidence="9 10">YIM 96095</strain>
    </source>
</reference>